<accession>M9R1Y3</accession>
<reference evidence="1 2" key="1">
    <citation type="journal article" date="2013" name="PLoS ONE">
        <title>Poles Apart: Arctic and Antarctic Octadecabacter strains Share High Genome Plasticity and a New Type of Xanthorhodopsin.</title>
        <authorList>
            <person name="Vollmers J."/>
            <person name="Voget S."/>
            <person name="Dietrich S."/>
            <person name="Gollnow K."/>
            <person name="Smits M."/>
            <person name="Meyer K."/>
            <person name="Brinkhoff T."/>
            <person name="Simon M."/>
            <person name="Daniel R."/>
        </authorList>
    </citation>
    <scope>NUCLEOTIDE SEQUENCE [LARGE SCALE GENOMIC DNA]</scope>
    <source>
        <strain evidence="1 2">307</strain>
    </source>
</reference>
<organism evidence="1 2">
    <name type="scientific">Octadecabacter antarcticus 307</name>
    <dbReference type="NCBI Taxonomy" id="391626"/>
    <lineage>
        <taxon>Bacteria</taxon>
        <taxon>Pseudomonadati</taxon>
        <taxon>Pseudomonadota</taxon>
        <taxon>Alphaproteobacteria</taxon>
        <taxon>Rhodobacterales</taxon>
        <taxon>Roseobacteraceae</taxon>
        <taxon>Octadecabacter</taxon>
    </lineage>
</organism>
<dbReference type="KEGG" id="oat:OAN307_c09240"/>
<evidence type="ECO:0008006" key="3">
    <source>
        <dbReference type="Google" id="ProtNLM"/>
    </source>
</evidence>
<evidence type="ECO:0000313" key="2">
    <source>
        <dbReference type="Proteomes" id="UP000005307"/>
    </source>
</evidence>
<evidence type="ECO:0000313" key="1">
    <source>
        <dbReference type="EMBL" id="AGI66644.1"/>
    </source>
</evidence>
<protein>
    <recommendedName>
        <fullName evidence="3">PPM-type phosphatase domain-containing protein</fullName>
    </recommendedName>
</protein>
<proteinExistence type="predicted"/>
<dbReference type="Proteomes" id="UP000005307">
    <property type="component" value="Chromosome"/>
</dbReference>
<gene>
    <name evidence="1" type="ORF">OAN307_c09240</name>
</gene>
<keyword evidence="2" id="KW-1185">Reference proteome</keyword>
<dbReference type="HOGENOM" id="CLU_873292_0_0_5"/>
<dbReference type="STRING" id="391626.OAN307_c09240"/>
<sequence length="321" mass="34689">MHLELFNRSKYRDGSAPGDDVPLIVPGAVYGVFDGATDPLGTVVNGMAAGRLAAMTVASEMAAIALDPINRRLPGTEIIARLSAALKARTEPLNLDVPPSTTLAVALDCGETWRFLQLGDSGIRLNGTEVHHHEKLIDFVSTAARVAVFNELSSRNRDLDQVEMLTRRCIFLGFDTAIIEGVLTTARASEIVDEAVSTTGLHKFRELASGFLMGGIQKQFKFGNAVGNPLCFDTMNGTTPQLGELQDFERATKDITSIEIFTDGYPSLPADVSVTAWETAFHAAEDHDFHKTGHFETVKGSTSTEFYDDRSVVILGGILVS</sequence>
<name>M9R1Y3_9RHOB</name>
<dbReference type="OrthoDB" id="8362855at2"/>
<dbReference type="EMBL" id="CP003740">
    <property type="protein sequence ID" value="AGI66644.1"/>
    <property type="molecule type" value="Genomic_DNA"/>
</dbReference>
<dbReference type="AlphaFoldDB" id="M9R1Y3"/>
<dbReference type="RefSeq" id="WP_015498687.1">
    <property type="nucleotide sequence ID" value="NC_020911.1"/>
</dbReference>
<dbReference type="eggNOG" id="ENOG502ZBUY">
    <property type="taxonomic scope" value="Bacteria"/>
</dbReference>
<dbReference type="SUPFAM" id="SSF81606">
    <property type="entry name" value="PP2C-like"/>
    <property type="match status" value="1"/>
</dbReference>
<dbReference type="InterPro" id="IPR036457">
    <property type="entry name" value="PPM-type-like_dom_sf"/>
</dbReference>